<dbReference type="InterPro" id="IPR002846">
    <property type="entry name" value="NRD"/>
</dbReference>
<dbReference type="RefSeq" id="WP_013195469.1">
    <property type="nucleotide sequence ID" value="NC_014253.1"/>
</dbReference>
<dbReference type="AlphaFoldDB" id="D7EBR2"/>
<dbReference type="Gene3D" id="3.30.70.1360">
    <property type="entry name" value="mj0159-like"/>
    <property type="match status" value="2"/>
</dbReference>
<dbReference type="PANTHER" id="PTHR41964">
    <property type="entry name" value="GLOBAL NITROGEN REGULATOR NRPR"/>
    <property type="match status" value="1"/>
</dbReference>
<dbReference type="OrthoDB" id="358798at2157"/>
<dbReference type="HOGENOM" id="CLU_073525_0_0_2"/>
<dbReference type="Proteomes" id="UP000000391">
    <property type="component" value="Chromosome"/>
</dbReference>
<protein>
    <recommendedName>
        <fullName evidence="1">NrpR regulatory domain-containing protein</fullName>
    </recommendedName>
</protein>
<reference evidence="2 3" key="1">
    <citation type="submission" date="2010-06" db="EMBL/GenBank/DDBJ databases">
        <title>Complete sequence chromosome of Methanohalobium evestigatum Z-7303.</title>
        <authorList>
            <consortium name="US DOE Joint Genome Institute"/>
            <person name="Lucas S."/>
            <person name="Copeland A."/>
            <person name="Lapidus A."/>
            <person name="Cheng J.-F."/>
            <person name="Bruce D."/>
            <person name="Goodwin L."/>
            <person name="Pitluck S."/>
            <person name="Saunders E."/>
            <person name="Detter J.C."/>
            <person name="Han C."/>
            <person name="Tapia R."/>
            <person name="Land M."/>
            <person name="Hauser L."/>
            <person name="Kyrpides N."/>
            <person name="Mikhailova N."/>
            <person name="Sieprawska-Lupa M."/>
            <person name="Whitman W.B."/>
            <person name="Anderson I."/>
            <person name="Woyke T."/>
        </authorList>
    </citation>
    <scope>NUCLEOTIDE SEQUENCE [LARGE SCALE GENOMIC DNA]</scope>
    <source>
        <strain evidence="3">ATCC BAA-1072 / DSM 3721 / NBRC 107634 / OCM 161 / Z-7303</strain>
    </source>
</reference>
<dbReference type="InterPro" id="IPR038982">
    <property type="entry name" value="NrpR"/>
</dbReference>
<evidence type="ECO:0000313" key="2">
    <source>
        <dbReference type="EMBL" id="ADI74904.1"/>
    </source>
</evidence>
<dbReference type="GeneID" id="9347738"/>
<proteinExistence type="predicted"/>
<dbReference type="PANTHER" id="PTHR41964:SF1">
    <property type="entry name" value="GLOBAL NITROGEN REGULATOR NRPR"/>
    <property type="match status" value="1"/>
</dbReference>
<dbReference type="Pfam" id="PF01995">
    <property type="entry name" value="NRD1_2"/>
    <property type="match status" value="1"/>
</dbReference>
<dbReference type="STRING" id="644295.Metev_2077"/>
<gene>
    <name evidence="2" type="ordered locus">Metev_2077</name>
</gene>
<dbReference type="KEGG" id="mev:Metev_2077"/>
<dbReference type="EMBL" id="CP002069">
    <property type="protein sequence ID" value="ADI74904.1"/>
    <property type="molecule type" value="Genomic_DNA"/>
</dbReference>
<organism evidence="2 3">
    <name type="scientific">Methanohalobium evestigatum (strain ATCC BAA-1072 / DSM 3721 / NBRC 107634 / OCM 161 / Z-7303)</name>
    <dbReference type="NCBI Taxonomy" id="644295"/>
    <lineage>
        <taxon>Archaea</taxon>
        <taxon>Methanobacteriati</taxon>
        <taxon>Methanobacteriota</taxon>
        <taxon>Stenosarchaea group</taxon>
        <taxon>Methanomicrobia</taxon>
        <taxon>Methanosarcinales</taxon>
        <taxon>Methanosarcinaceae</taxon>
        <taxon>Methanohalobium</taxon>
    </lineage>
</organism>
<sequence>MQKQENKKDYQVQFTLSKIVNLMFSTTYDPKTGKGDVIANVSIINKHDLNRVLEIFKTAMMSGLTVSPFIKILHEGESIGDLTIKEGKIGLATMCSITIDGILLKRGILVNPKFGGLVQIEEGSPVRFTDVLTYASTSIDPLEALMSQEITSVTQMISTGSGKILANLREVPIAARYDIDHVLSDIMDAGLSGILEVGEPNRKILDVPIERDHLGIVVIGGTNPMAIVREHGIPIETNAMSTIVDITEMSDIKDINL</sequence>
<keyword evidence="3" id="KW-1185">Reference proteome</keyword>
<name>D7EBR2_METEZ</name>
<accession>D7EBR2</accession>
<feature type="domain" description="NrpR regulatory" evidence="1">
    <location>
        <begin position="12"/>
        <end position="250"/>
    </location>
</feature>
<dbReference type="InterPro" id="IPR036984">
    <property type="entry name" value="NrpR_dom_sf"/>
</dbReference>
<evidence type="ECO:0000259" key="1">
    <source>
        <dbReference type="Pfam" id="PF01995"/>
    </source>
</evidence>
<evidence type="ECO:0000313" key="3">
    <source>
        <dbReference type="Proteomes" id="UP000000391"/>
    </source>
</evidence>